<protein>
    <submittedName>
        <fullName evidence="2">Uncharacterized protein</fullName>
    </submittedName>
</protein>
<sequence length="257" mass="27857">MVPPMLSKRPRVRRRNSSQISSTPRTTLPAHGDAFHNGHRAYRSIRCRGSGGGGRGHRAVSRFQFLENDKSSLLPSFLQTAGVSAARSRSIAGPSELGLTVGQFASRALADLHSSSSDPPIFISLHGDDRRVFSQKASPLYPMNVDANLRAGPPEHAPRADRLVAFTASTASTSSRATHHECCYKQDEKDDEENLRNAGSASRNSTEAKNRCDQGDNQKNYGIVQHVLTSSNNGVATDSKCCAKQSEPSLFVPQLKT</sequence>
<accession>A0A158E4F9</accession>
<keyword evidence="3" id="KW-1185">Reference proteome</keyword>
<evidence type="ECO:0000313" key="2">
    <source>
        <dbReference type="EMBL" id="SAL01781.1"/>
    </source>
</evidence>
<dbReference type="AlphaFoldDB" id="A0A158E4F9"/>
<evidence type="ECO:0000256" key="1">
    <source>
        <dbReference type="SAM" id="MobiDB-lite"/>
    </source>
</evidence>
<reference evidence="2" key="1">
    <citation type="submission" date="2016-01" db="EMBL/GenBank/DDBJ databases">
        <authorList>
            <person name="Peeters C."/>
        </authorList>
    </citation>
    <scope>NUCLEOTIDE SEQUENCE [LARGE SCALE GENOMIC DNA]</scope>
    <source>
        <strain evidence="2">LMG 29323</strain>
    </source>
</reference>
<dbReference type="EMBL" id="FCOE02000069">
    <property type="protein sequence ID" value="SAL01781.1"/>
    <property type="molecule type" value="Genomic_DNA"/>
</dbReference>
<feature type="region of interest" description="Disordered" evidence="1">
    <location>
        <begin position="1"/>
        <end position="35"/>
    </location>
</feature>
<comment type="caution">
    <text evidence="2">The sequence shown here is derived from an EMBL/GenBank/DDBJ whole genome shotgun (WGS) entry which is preliminary data.</text>
</comment>
<feature type="compositionally biased region" description="Basic and acidic residues" evidence="1">
    <location>
        <begin position="178"/>
        <end position="188"/>
    </location>
</feature>
<evidence type="ECO:0000313" key="3">
    <source>
        <dbReference type="Proteomes" id="UP000054911"/>
    </source>
</evidence>
<feature type="compositionally biased region" description="Basic and acidic residues" evidence="1">
    <location>
        <begin position="206"/>
        <end position="216"/>
    </location>
</feature>
<name>A0A158E4F9_9BURK</name>
<proteinExistence type="predicted"/>
<gene>
    <name evidence="2" type="ORF">AWB80_08205</name>
</gene>
<organism evidence="2 3">
    <name type="scientific">Caballeronia pedi</name>
    <dbReference type="NCBI Taxonomy" id="1777141"/>
    <lineage>
        <taxon>Bacteria</taxon>
        <taxon>Pseudomonadati</taxon>
        <taxon>Pseudomonadota</taxon>
        <taxon>Betaproteobacteria</taxon>
        <taxon>Burkholderiales</taxon>
        <taxon>Burkholderiaceae</taxon>
        <taxon>Caballeronia</taxon>
    </lineage>
</organism>
<dbReference type="Proteomes" id="UP000054911">
    <property type="component" value="Unassembled WGS sequence"/>
</dbReference>
<feature type="region of interest" description="Disordered" evidence="1">
    <location>
        <begin position="178"/>
        <end position="217"/>
    </location>
</feature>
<feature type="compositionally biased region" description="Polar residues" evidence="1">
    <location>
        <begin position="17"/>
        <end position="26"/>
    </location>
</feature>